<feature type="signal peptide" evidence="2">
    <location>
        <begin position="1"/>
        <end position="31"/>
    </location>
</feature>
<dbReference type="PANTHER" id="PTHR30203:SF24">
    <property type="entry name" value="BLR4935 PROTEIN"/>
    <property type="match status" value="1"/>
</dbReference>
<evidence type="ECO:0000256" key="2">
    <source>
        <dbReference type="SAM" id="SignalP"/>
    </source>
</evidence>
<protein>
    <submittedName>
        <fullName evidence="3">TolC family protein</fullName>
    </submittedName>
</protein>
<dbReference type="AlphaFoldDB" id="A0A323UX66"/>
<evidence type="ECO:0000313" key="3">
    <source>
        <dbReference type="EMBL" id="PZA17074.1"/>
    </source>
</evidence>
<evidence type="ECO:0000256" key="1">
    <source>
        <dbReference type="ARBA" id="ARBA00007613"/>
    </source>
</evidence>
<organism evidence="3 4">
    <name type="scientific">Parazoarcus communis SWub3 = DSM 12120</name>
    <dbReference type="NCBI Taxonomy" id="1121029"/>
    <lineage>
        <taxon>Bacteria</taxon>
        <taxon>Pseudomonadati</taxon>
        <taxon>Pseudomonadota</taxon>
        <taxon>Betaproteobacteria</taxon>
        <taxon>Rhodocyclales</taxon>
        <taxon>Zoogloeaceae</taxon>
        <taxon>Parazoarcus</taxon>
    </lineage>
</organism>
<name>A0A323UX66_9RHOO</name>
<evidence type="ECO:0000313" key="4">
    <source>
        <dbReference type="Proteomes" id="UP000248259"/>
    </source>
</evidence>
<gene>
    <name evidence="3" type="ORF">DNK49_07480</name>
</gene>
<reference evidence="3 4" key="1">
    <citation type="submission" date="2018-06" db="EMBL/GenBank/DDBJ databases">
        <title>Azoarcus communis strain SWub3 genome.</title>
        <authorList>
            <person name="Zorraquino Salvo V."/>
            <person name="Toubiana D."/>
            <person name="Blumwald E."/>
        </authorList>
    </citation>
    <scope>NUCLEOTIDE SEQUENCE [LARGE SCALE GENOMIC DNA]</scope>
    <source>
        <strain evidence="3 4">SWub3</strain>
    </source>
</reference>
<dbReference type="GO" id="GO:0015562">
    <property type="term" value="F:efflux transmembrane transporter activity"/>
    <property type="evidence" value="ECO:0007669"/>
    <property type="project" value="InterPro"/>
</dbReference>
<comment type="caution">
    <text evidence="3">The sequence shown here is derived from an EMBL/GenBank/DDBJ whole genome shotgun (WGS) entry which is preliminary data.</text>
</comment>
<dbReference type="OrthoDB" id="9791261at2"/>
<dbReference type="RefSeq" id="WP_110523719.1">
    <property type="nucleotide sequence ID" value="NZ_QKOE01000004.1"/>
</dbReference>
<sequence length="428" mass="46666">MKHCAGYSAVSRRLAQVCVLLLTLSSSPAQAEVALGASLPELLSYARQHNPALAAERAETEATHARAEAAGTLPDPSFQIELMDVTNSMRGGGTTILPGQVGETRYRIVQPLPAWGKRELDSRAAQTRAERAEATQAQTWLNLAAEIKTAWLRYYAADREQMLNDDALALLQALEDTTLTRYRLGLAPQQAVLRTQREITGRRLASITIAQRRQAAQAALNALLSRPASSALALPLDPPALPRLQPYAGLLDIARATSPALAAEAHAVEVAQLERDRTRRDRYPDFSIGLTNNQPRGGDASWDLMLEMMIPLQQSARRAREREAAHLLDAADARRTAAMASLEGELGRAHAAYLAGRESLNLLMASLLPQATATRDAARNAFANNRVDFDTVLEAEEQLIATRIQILETEVATRLALVELEKIVGELQ</sequence>
<proteinExistence type="inferred from homology"/>
<dbReference type="InterPro" id="IPR010131">
    <property type="entry name" value="MdtP/NodT-like"/>
</dbReference>
<keyword evidence="4" id="KW-1185">Reference proteome</keyword>
<dbReference type="PANTHER" id="PTHR30203">
    <property type="entry name" value="OUTER MEMBRANE CATION EFFLUX PROTEIN"/>
    <property type="match status" value="1"/>
</dbReference>
<dbReference type="Pfam" id="PF02321">
    <property type="entry name" value="OEP"/>
    <property type="match status" value="2"/>
</dbReference>
<comment type="similarity">
    <text evidence="1">Belongs to the outer membrane factor (OMF) (TC 1.B.17) family.</text>
</comment>
<dbReference type="SUPFAM" id="SSF56954">
    <property type="entry name" value="Outer membrane efflux proteins (OEP)"/>
    <property type="match status" value="1"/>
</dbReference>
<dbReference type="EMBL" id="QKOE01000004">
    <property type="protein sequence ID" value="PZA17074.1"/>
    <property type="molecule type" value="Genomic_DNA"/>
</dbReference>
<accession>A0A323UX66</accession>
<keyword evidence="2" id="KW-0732">Signal</keyword>
<dbReference type="Gene3D" id="1.20.1600.10">
    <property type="entry name" value="Outer membrane efflux proteins (OEP)"/>
    <property type="match status" value="1"/>
</dbReference>
<dbReference type="Proteomes" id="UP000248259">
    <property type="component" value="Unassembled WGS sequence"/>
</dbReference>
<feature type="chain" id="PRO_5016305750" evidence="2">
    <location>
        <begin position="32"/>
        <end position="428"/>
    </location>
</feature>
<dbReference type="InterPro" id="IPR003423">
    <property type="entry name" value="OMP_efflux"/>
</dbReference>